<evidence type="ECO:0000313" key="5">
    <source>
        <dbReference type="Proteomes" id="UP000270021"/>
    </source>
</evidence>
<dbReference type="PRINTS" id="PR00080">
    <property type="entry name" value="SDRFAMILY"/>
</dbReference>
<comment type="similarity">
    <text evidence="1 3">Belongs to the short-chain dehydrogenases/reductases (SDR) family.</text>
</comment>
<dbReference type="PIRSF" id="PIRSF000126">
    <property type="entry name" value="11-beta-HSD1"/>
    <property type="match status" value="1"/>
</dbReference>
<dbReference type="OrthoDB" id="9797538at2"/>
<reference evidence="4 5" key="1">
    <citation type="submission" date="2018-12" db="EMBL/GenBank/DDBJ databases">
        <title>Complete genome sequence of Flaviflexus salsibiostraticola KCTC 33148.</title>
        <authorList>
            <person name="Bae J.-W."/>
        </authorList>
    </citation>
    <scope>NUCLEOTIDE SEQUENCE [LARGE SCALE GENOMIC DNA]</scope>
    <source>
        <strain evidence="4 5">KCTC 33148</strain>
    </source>
</reference>
<accession>A0A3S8ZAM8</accession>
<evidence type="ECO:0000256" key="3">
    <source>
        <dbReference type="RuleBase" id="RU000363"/>
    </source>
</evidence>
<dbReference type="Pfam" id="PF00106">
    <property type="entry name" value="adh_short"/>
    <property type="match status" value="1"/>
</dbReference>
<proteinExistence type="inferred from homology"/>
<dbReference type="RefSeq" id="WP_126041347.1">
    <property type="nucleotide sequence ID" value="NZ_CP034438.1"/>
</dbReference>
<dbReference type="InterPro" id="IPR002347">
    <property type="entry name" value="SDR_fam"/>
</dbReference>
<dbReference type="AlphaFoldDB" id="A0A3S8ZAM8"/>
<keyword evidence="5" id="KW-1185">Reference proteome</keyword>
<dbReference type="CDD" id="cd05233">
    <property type="entry name" value="SDR_c"/>
    <property type="match status" value="1"/>
</dbReference>
<dbReference type="InterPro" id="IPR036291">
    <property type="entry name" value="NAD(P)-bd_dom_sf"/>
</dbReference>
<dbReference type="InterPro" id="IPR051019">
    <property type="entry name" value="VLCFA-Steroid_DH"/>
</dbReference>
<name>A0A3S8ZAM8_9ACTO</name>
<evidence type="ECO:0000256" key="2">
    <source>
        <dbReference type="ARBA" id="ARBA00023002"/>
    </source>
</evidence>
<gene>
    <name evidence="4" type="ORF">EJO69_09590</name>
</gene>
<dbReference type="GO" id="GO:0016491">
    <property type="term" value="F:oxidoreductase activity"/>
    <property type="evidence" value="ECO:0007669"/>
    <property type="project" value="UniProtKB-KW"/>
</dbReference>
<evidence type="ECO:0000256" key="1">
    <source>
        <dbReference type="ARBA" id="ARBA00006484"/>
    </source>
</evidence>
<protein>
    <submittedName>
        <fullName evidence="4">SDR family NAD(P)-dependent oxidoreductase</fullName>
    </submittedName>
</protein>
<dbReference type="Proteomes" id="UP000270021">
    <property type="component" value="Chromosome"/>
</dbReference>
<dbReference type="SUPFAM" id="SSF51735">
    <property type="entry name" value="NAD(P)-binding Rossmann-fold domains"/>
    <property type="match status" value="1"/>
</dbReference>
<dbReference type="PANTHER" id="PTHR43899">
    <property type="entry name" value="RH59310P"/>
    <property type="match status" value="1"/>
</dbReference>
<dbReference type="PANTHER" id="PTHR43899:SF13">
    <property type="entry name" value="RH59310P"/>
    <property type="match status" value="1"/>
</dbReference>
<organism evidence="4 5">
    <name type="scientific">Flaviflexus salsibiostraticola</name>
    <dbReference type="NCBI Taxonomy" id="1282737"/>
    <lineage>
        <taxon>Bacteria</taxon>
        <taxon>Bacillati</taxon>
        <taxon>Actinomycetota</taxon>
        <taxon>Actinomycetes</taxon>
        <taxon>Actinomycetales</taxon>
        <taxon>Actinomycetaceae</taxon>
        <taxon>Flaviflexus</taxon>
    </lineage>
</organism>
<sequence>MAQGSGTRLRGRALITGGTSGIGLEFGRQLADRGLDLVLVARDAERLERTATLLEWRHSVHVETIEADLGTDEGREAVAARLASTDAPIEVFVNNAGAGLYEPLVTTNLEPHRKALDVMLWAVLRLGAAASVAMKERGHGVIINTASISGLVPMGGYSAIKSWVKTYSESLHLQLRDHGVHVTTFMPGWVRTEFHQRTGVKTSNIPDFLWLDADRVVRECLADTEAGRVRSTPSKRFKVIGFLAERGPQRAVRAVVDKINQGRR</sequence>
<evidence type="ECO:0000313" key="4">
    <source>
        <dbReference type="EMBL" id="AZN30529.1"/>
    </source>
</evidence>
<dbReference type="KEGG" id="fsl:EJO69_09590"/>
<dbReference type="EMBL" id="CP034438">
    <property type="protein sequence ID" value="AZN30529.1"/>
    <property type="molecule type" value="Genomic_DNA"/>
</dbReference>
<keyword evidence="2" id="KW-0560">Oxidoreductase</keyword>
<dbReference type="PRINTS" id="PR00081">
    <property type="entry name" value="GDHRDH"/>
</dbReference>
<dbReference type="Gene3D" id="3.40.50.720">
    <property type="entry name" value="NAD(P)-binding Rossmann-like Domain"/>
    <property type="match status" value="1"/>
</dbReference>